<sequence>MRTENPNEMKDVYSGQIILFVYKLRISEVRHILVCTYPGNAHPHSQAHAHAHTHVQAHAHFHAQILVSSTGYPLLHFYIRNSNRQSSSKIRQPPPHCQSFEKIFSPFSSGRESRGSLEGGLCLPPRSLEGLLIDRKLDQEIKVPSSEFGNSLSHFGPSPFPHPLRHHLHPQLGTPLAPPPLVSPLQPLAPHPPPGTPLHHLLGEEWRKSYERTALDRHSLVSGTRNFFQKNYFWSRIFIIFKISLYTASFVSIGQVSPDSGGIGGVPSAAQSERSESRESPSGDVNMKSPSSLANGYMPESKSPFQSRDDRSPFKDDMHPLAYKFEDRITGESLIPKGDPMEAKLQELLRYNMEKYCHQNLDTLSISRRVRELLSIHNIGQRLFAKYILGLSQGTVSELLSKPKPWDKLTEKGRDSYRKMHAWATDDSAVFLLKSLITEEGIKYRYTIHINYDDNIEYM</sequence>
<evidence type="ECO:0000313" key="12">
    <source>
        <dbReference type="Proteomes" id="UP000326759"/>
    </source>
</evidence>
<dbReference type="SMART" id="SM01109">
    <property type="entry name" value="CUT"/>
    <property type="match status" value="1"/>
</dbReference>
<evidence type="ECO:0000256" key="2">
    <source>
        <dbReference type="ARBA" id="ARBA00022737"/>
    </source>
</evidence>
<dbReference type="GO" id="GO:0000981">
    <property type="term" value="F:DNA-binding transcription factor activity, RNA polymerase II-specific"/>
    <property type="evidence" value="ECO:0007669"/>
    <property type="project" value="TreeGrafter"/>
</dbReference>
<dbReference type="AlphaFoldDB" id="A0A5N5TPA5"/>
<keyword evidence="5 11" id="KW-0238">DNA-binding</keyword>
<gene>
    <name evidence="11" type="primary">ceh-44</name>
    <name evidence="11" type="ORF">Anas_02581</name>
</gene>
<evidence type="ECO:0000256" key="6">
    <source>
        <dbReference type="ARBA" id="ARBA00023155"/>
    </source>
</evidence>
<dbReference type="Proteomes" id="UP000326759">
    <property type="component" value="Unassembled WGS sequence"/>
</dbReference>
<keyword evidence="7" id="KW-0804">Transcription</keyword>
<dbReference type="InterPro" id="IPR010982">
    <property type="entry name" value="Lambda_DNA-bd_dom_sf"/>
</dbReference>
<keyword evidence="3" id="KW-0805">Transcription regulation</keyword>
<feature type="compositionally biased region" description="Basic and acidic residues" evidence="9">
    <location>
        <begin position="307"/>
        <end position="316"/>
    </location>
</feature>
<evidence type="ECO:0000256" key="5">
    <source>
        <dbReference type="ARBA" id="ARBA00023125"/>
    </source>
</evidence>
<evidence type="ECO:0000256" key="3">
    <source>
        <dbReference type="ARBA" id="ARBA00023015"/>
    </source>
</evidence>
<evidence type="ECO:0000256" key="7">
    <source>
        <dbReference type="ARBA" id="ARBA00023163"/>
    </source>
</evidence>
<dbReference type="PANTHER" id="PTHR14043:SF2">
    <property type="entry name" value="HOMEOBOX PROTEIN CUT"/>
    <property type="match status" value="1"/>
</dbReference>
<dbReference type="Gene3D" id="1.10.260.40">
    <property type="entry name" value="lambda repressor-like DNA-binding domains"/>
    <property type="match status" value="1"/>
</dbReference>
<evidence type="ECO:0000256" key="8">
    <source>
        <dbReference type="ARBA" id="ARBA00023242"/>
    </source>
</evidence>
<dbReference type="GO" id="GO:0000977">
    <property type="term" value="F:RNA polymerase II transcription regulatory region sequence-specific DNA binding"/>
    <property type="evidence" value="ECO:0007669"/>
    <property type="project" value="TreeGrafter"/>
</dbReference>
<dbReference type="PANTHER" id="PTHR14043">
    <property type="entry name" value="CCAAT DISPLACEMENT PROTEIN-RELATED"/>
    <property type="match status" value="1"/>
</dbReference>
<feature type="domain" description="CUT" evidence="10">
    <location>
        <begin position="352"/>
        <end position="439"/>
    </location>
</feature>
<protein>
    <submittedName>
        <fullName evidence="11">Homeobox protein cut-like ceh-44</fullName>
    </submittedName>
</protein>
<keyword evidence="12" id="KW-1185">Reference proteome</keyword>
<dbReference type="InterPro" id="IPR003350">
    <property type="entry name" value="CUT_dom"/>
</dbReference>
<evidence type="ECO:0000259" key="10">
    <source>
        <dbReference type="PROSITE" id="PS51042"/>
    </source>
</evidence>
<dbReference type="GO" id="GO:0005634">
    <property type="term" value="C:nucleus"/>
    <property type="evidence" value="ECO:0007669"/>
    <property type="project" value="UniProtKB-SubCell"/>
</dbReference>
<dbReference type="OrthoDB" id="10257567at2759"/>
<comment type="subcellular location">
    <subcellularLocation>
        <location evidence="1">Nucleus</location>
    </subcellularLocation>
</comment>
<feature type="region of interest" description="Disordered" evidence="9">
    <location>
        <begin position="261"/>
        <end position="316"/>
    </location>
</feature>
<keyword evidence="4" id="KW-0175">Coiled coil</keyword>
<comment type="caution">
    <text evidence="11">The sequence shown here is derived from an EMBL/GenBank/DDBJ whole genome shotgun (WGS) entry which is preliminary data.</text>
</comment>
<keyword evidence="8" id="KW-0539">Nucleus</keyword>
<keyword evidence="6 11" id="KW-0371">Homeobox</keyword>
<dbReference type="SUPFAM" id="SSF47413">
    <property type="entry name" value="lambda repressor-like DNA-binding domains"/>
    <property type="match status" value="1"/>
</dbReference>
<dbReference type="PROSITE" id="PS51042">
    <property type="entry name" value="CUT"/>
    <property type="match status" value="1"/>
</dbReference>
<reference evidence="11 12" key="1">
    <citation type="journal article" date="2019" name="PLoS Biol.">
        <title>Sex chromosomes control vertical transmission of feminizing Wolbachia symbionts in an isopod.</title>
        <authorList>
            <person name="Becking T."/>
            <person name="Chebbi M.A."/>
            <person name="Giraud I."/>
            <person name="Moumen B."/>
            <person name="Laverre T."/>
            <person name="Caubet Y."/>
            <person name="Peccoud J."/>
            <person name="Gilbert C."/>
            <person name="Cordaux R."/>
        </authorList>
    </citation>
    <scope>NUCLEOTIDE SEQUENCE [LARGE SCALE GENOMIC DNA]</scope>
    <source>
        <strain evidence="11">ANa2</strain>
        <tissue evidence="11">Whole body excluding digestive tract and cuticle</tissue>
    </source>
</reference>
<name>A0A5N5TPA5_9CRUS</name>
<dbReference type="EMBL" id="SEYY01000100">
    <property type="protein sequence ID" value="KAB7508010.1"/>
    <property type="molecule type" value="Genomic_DNA"/>
</dbReference>
<dbReference type="Pfam" id="PF02376">
    <property type="entry name" value="CUT"/>
    <property type="match status" value="1"/>
</dbReference>
<accession>A0A5N5TPA5</accession>
<proteinExistence type="predicted"/>
<evidence type="ECO:0000313" key="11">
    <source>
        <dbReference type="EMBL" id="KAB7508010.1"/>
    </source>
</evidence>
<dbReference type="FunFam" id="1.10.260.40:FF:000010">
    <property type="entry name" value="Cut-like homeobox 1a"/>
    <property type="match status" value="1"/>
</dbReference>
<organism evidence="11 12">
    <name type="scientific">Armadillidium nasatum</name>
    <dbReference type="NCBI Taxonomy" id="96803"/>
    <lineage>
        <taxon>Eukaryota</taxon>
        <taxon>Metazoa</taxon>
        <taxon>Ecdysozoa</taxon>
        <taxon>Arthropoda</taxon>
        <taxon>Crustacea</taxon>
        <taxon>Multicrustacea</taxon>
        <taxon>Malacostraca</taxon>
        <taxon>Eumalacostraca</taxon>
        <taxon>Peracarida</taxon>
        <taxon>Isopoda</taxon>
        <taxon>Oniscidea</taxon>
        <taxon>Crinocheta</taxon>
        <taxon>Armadillidiidae</taxon>
        <taxon>Armadillidium</taxon>
    </lineage>
</organism>
<evidence type="ECO:0000256" key="1">
    <source>
        <dbReference type="ARBA" id="ARBA00004123"/>
    </source>
</evidence>
<evidence type="ECO:0000256" key="9">
    <source>
        <dbReference type="SAM" id="MobiDB-lite"/>
    </source>
</evidence>
<evidence type="ECO:0000256" key="4">
    <source>
        <dbReference type="ARBA" id="ARBA00023054"/>
    </source>
</evidence>
<keyword evidence="2" id="KW-0677">Repeat</keyword>